<accession>A0A5E7USH9</accession>
<gene>
    <name evidence="1" type="ORF">PS938_03927</name>
</gene>
<evidence type="ECO:0000313" key="1">
    <source>
        <dbReference type="EMBL" id="VVQ13489.1"/>
    </source>
</evidence>
<sequence>MKAPTLAEYFQRAGIEWYPAFAPFVQFVQFVQFKYTPLQSQVEGQGLYVHYQQYGLLDEIDTGKSSPLLGATLHYICIGNLNLLRIISKNRNETSSAGGKHAGLNLMQKVFALDDELAMAGKSMPGAV</sequence>
<dbReference type="RefSeq" id="WP_150673488.1">
    <property type="nucleotide sequence ID" value="NZ_CABVJE010000017.1"/>
</dbReference>
<dbReference type="Proteomes" id="UP000327191">
    <property type="component" value="Unassembled WGS sequence"/>
</dbReference>
<proteinExistence type="predicted"/>
<name>A0A5E7USH9_PSEFL</name>
<dbReference type="AlphaFoldDB" id="A0A5E7USH9"/>
<dbReference type="OrthoDB" id="9954223at2"/>
<protein>
    <submittedName>
        <fullName evidence="1">Uncharacterized protein</fullName>
    </submittedName>
</protein>
<organism evidence="1 2">
    <name type="scientific">Pseudomonas fluorescens</name>
    <dbReference type="NCBI Taxonomy" id="294"/>
    <lineage>
        <taxon>Bacteria</taxon>
        <taxon>Pseudomonadati</taxon>
        <taxon>Pseudomonadota</taxon>
        <taxon>Gammaproteobacteria</taxon>
        <taxon>Pseudomonadales</taxon>
        <taxon>Pseudomonadaceae</taxon>
        <taxon>Pseudomonas</taxon>
    </lineage>
</organism>
<dbReference type="EMBL" id="CABVJE010000017">
    <property type="protein sequence ID" value="VVQ13489.1"/>
    <property type="molecule type" value="Genomic_DNA"/>
</dbReference>
<evidence type="ECO:0000313" key="2">
    <source>
        <dbReference type="Proteomes" id="UP000327191"/>
    </source>
</evidence>
<reference evidence="1 2" key="1">
    <citation type="submission" date="2019-09" db="EMBL/GenBank/DDBJ databases">
        <authorList>
            <person name="Chandra G."/>
            <person name="Truman W A."/>
        </authorList>
    </citation>
    <scope>NUCLEOTIDE SEQUENCE [LARGE SCALE GENOMIC DNA]</scope>
    <source>
        <strain evidence="1">PS938</strain>
    </source>
</reference>